<evidence type="ECO:0000256" key="1">
    <source>
        <dbReference type="SAM" id="MobiDB-lite"/>
    </source>
</evidence>
<dbReference type="AlphaFoldDB" id="A0AAV4ITC5"/>
<comment type="caution">
    <text evidence="3">The sequence shown here is derived from an EMBL/GenBank/DDBJ whole genome shotgun (WGS) entry which is preliminary data.</text>
</comment>
<dbReference type="PANTHER" id="PTHR47027">
    <property type="entry name" value="REVERSE TRANSCRIPTASE DOMAIN-CONTAINING PROTEIN"/>
    <property type="match status" value="1"/>
</dbReference>
<keyword evidence="3" id="KW-0255">Endonuclease</keyword>
<name>A0AAV4ITC5_9GAST</name>
<evidence type="ECO:0000313" key="3">
    <source>
        <dbReference type="EMBL" id="GFS13684.1"/>
    </source>
</evidence>
<dbReference type="GO" id="GO:0004519">
    <property type="term" value="F:endonuclease activity"/>
    <property type="evidence" value="ECO:0007669"/>
    <property type="project" value="UniProtKB-KW"/>
</dbReference>
<proteinExistence type="predicted"/>
<dbReference type="CDD" id="cd01650">
    <property type="entry name" value="RT_nLTR_like"/>
    <property type="match status" value="1"/>
</dbReference>
<dbReference type="Proteomes" id="UP000762676">
    <property type="component" value="Unassembled WGS sequence"/>
</dbReference>
<dbReference type="PANTHER" id="PTHR47027:SF8">
    <property type="entry name" value="RIBONUCLEASE H"/>
    <property type="match status" value="1"/>
</dbReference>
<protein>
    <submittedName>
        <fullName evidence="3">Endonuclease-reverse transcriptase</fullName>
    </submittedName>
</protein>
<dbReference type="SUPFAM" id="SSF56672">
    <property type="entry name" value="DNA/RNA polymerases"/>
    <property type="match status" value="1"/>
</dbReference>
<dbReference type="PROSITE" id="PS50878">
    <property type="entry name" value="RT_POL"/>
    <property type="match status" value="1"/>
</dbReference>
<evidence type="ECO:0000313" key="4">
    <source>
        <dbReference type="Proteomes" id="UP000762676"/>
    </source>
</evidence>
<keyword evidence="3" id="KW-0540">Nuclease</keyword>
<dbReference type="EMBL" id="BMAT01006488">
    <property type="protein sequence ID" value="GFS13684.1"/>
    <property type="molecule type" value="Genomic_DNA"/>
</dbReference>
<dbReference type="InterPro" id="IPR000477">
    <property type="entry name" value="RT_dom"/>
</dbReference>
<gene>
    <name evidence="3" type="ORF">ElyMa_003142700</name>
</gene>
<reference evidence="3 4" key="1">
    <citation type="journal article" date="2021" name="Elife">
        <title>Chloroplast acquisition without the gene transfer in kleptoplastic sea slugs, Plakobranchus ocellatus.</title>
        <authorList>
            <person name="Maeda T."/>
            <person name="Takahashi S."/>
            <person name="Yoshida T."/>
            <person name="Shimamura S."/>
            <person name="Takaki Y."/>
            <person name="Nagai Y."/>
            <person name="Toyoda A."/>
            <person name="Suzuki Y."/>
            <person name="Arimoto A."/>
            <person name="Ishii H."/>
            <person name="Satoh N."/>
            <person name="Nishiyama T."/>
            <person name="Hasebe M."/>
            <person name="Maruyama T."/>
            <person name="Minagawa J."/>
            <person name="Obokata J."/>
            <person name="Shigenobu S."/>
        </authorList>
    </citation>
    <scope>NUCLEOTIDE SEQUENCE [LARGE SCALE GENOMIC DNA]</scope>
</reference>
<feature type="region of interest" description="Disordered" evidence="1">
    <location>
        <begin position="439"/>
        <end position="460"/>
    </location>
</feature>
<sequence length="460" mass="52919">MLLSTFITLQKKPEATECENHRTISLMSHTLKLLLKILLTRIRSKIKPEISETQFGFVANKGITNAIFTMMMLMERCIETQKDLYLCFIDYSKAFDKVSLEELFHILDSLDIYGKDLRILKTLYWKQTATVRVGGEHSEETPITRGVRHGCILSLDLFNLYSENILRELDNIQGIGLGGHNINNIRYADDTVLIAQSEQSLQKMLDIVVKESEIKGLSLNIAKTESMTISKKPQAPSCKIRGNGTQVKQVNQFKYLGYMLTSDGKCETEIRKRIITSKTTFKKLSPLMTNRNIHMDTKIRYVWSVLIYSCECWTMNNTLKKKIEAAEMWFIRRILKVSWKDKKTNDEVLDMANTGRSLYSTIRRRQMKFTGHIYRARGIEHLAMTGKINGKKSRGRQRTTYVDSLNTWANLEQHTRSQFMRSSCERQIWKTMAVKAALGTAPDDDDDDNNGLLEAAGHRS</sequence>
<keyword evidence="4" id="KW-1185">Reference proteome</keyword>
<dbReference type="InterPro" id="IPR043502">
    <property type="entry name" value="DNA/RNA_pol_sf"/>
</dbReference>
<evidence type="ECO:0000259" key="2">
    <source>
        <dbReference type="PROSITE" id="PS50878"/>
    </source>
</evidence>
<dbReference type="Pfam" id="PF00078">
    <property type="entry name" value="RVT_1"/>
    <property type="match status" value="1"/>
</dbReference>
<accession>A0AAV4ITC5</accession>
<feature type="domain" description="Reverse transcriptase" evidence="2">
    <location>
        <begin position="1"/>
        <end position="260"/>
    </location>
</feature>
<keyword evidence="3" id="KW-0378">Hydrolase</keyword>
<organism evidence="3 4">
    <name type="scientific">Elysia marginata</name>
    <dbReference type="NCBI Taxonomy" id="1093978"/>
    <lineage>
        <taxon>Eukaryota</taxon>
        <taxon>Metazoa</taxon>
        <taxon>Spiralia</taxon>
        <taxon>Lophotrochozoa</taxon>
        <taxon>Mollusca</taxon>
        <taxon>Gastropoda</taxon>
        <taxon>Heterobranchia</taxon>
        <taxon>Euthyneura</taxon>
        <taxon>Panpulmonata</taxon>
        <taxon>Sacoglossa</taxon>
        <taxon>Placobranchoidea</taxon>
        <taxon>Plakobranchidae</taxon>
        <taxon>Elysia</taxon>
    </lineage>
</organism>